<dbReference type="PANTHER" id="PTHR38340:SF1">
    <property type="entry name" value="S-LAYER PROTEIN"/>
    <property type="match status" value="1"/>
</dbReference>
<dbReference type="GO" id="GO:0005576">
    <property type="term" value="C:extracellular region"/>
    <property type="evidence" value="ECO:0007669"/>
    <property type="project" value="UniProtKB-SubCell"/>
</dbReference>
<dbReference type="Gene3D" id="2.150.10.10">
    <property type="entry name" value="Serralysin-like metalloprotease, C-terminal"/>
    <property type="match status" value="2"/>
</dbReference>
<keyword evidence="2" id="KW-0964">Secreted</keyword>
<dbReference type="Proteomes" id="UP000025229">
    <property type="component" value="Chromosome"/>
</dbReference>
<gene>
    <name evidence="4" type="ORF">RradSPS_2169</name>
    <name evidence="5" type="ORF">SIL72_12575</name>
</gene>
<evidence type="ECO:0000313" key="4">
    <source>
        <dbReference type="EMBL" id="AHY47452.1"/>
    </source>
</evidence>
<reference evidence="5" key="2">
    <citation type="submission" date="2023-11" db="EMBL/GenBank/DDBJ databases">
        <title>MicrobeMod: A computational toolkit for identifying prokaryotic methylation and restriction-modification with nanopore sequencing.</title>
        <authorList>
            <person name="Crits-Christoph A."/>
            <person name="Kang S.C."/>
            <person name="Lee H."/>
            <person name="Ostrov N."/>
        </authorList>
    </citation>
    <scope>NUCLEOTIDE SEQUENCE</scope>
    <source>
        <strain evidence="5">ATCC 51242</strain>
    </source>
</reference>
<dbReference type="SUPFAM" id="SSF51120">
    <property type="entry name" value="beta-Roll"/>
    <property type="match status" value="1"/>
</dbReference>
<dbReference type="Proteomes" id="UP001281130">
    <property type="component" value="Unassembled WGS sequence"/>
</dbReference>
<evidence type="ECO:0000256" key="3">
    <source>
        <dbReference type="SAM" id="SignalP"/>
    </source>
</evidence>
<reference evidence="4 6" key="1">
    <citation type="submission" date="2014-03" db="EMBL/GenBank/DDBJ databases">
        <title>Complete genome sequence of the Radio-Resistant Rubrobacter radiotolerans RSPS-4.</title>
        <authorList>
            <person name="Egas C.C."/>
            <person name="Barroso C.C."/>
            <person name="Froufe H.J.C."/>
            <person name="Pacheco J.J."/>
            <person name="Albuquerque L.L."/>
            <person name="da Costa M.M.S."/>
        </authorList>
    </citation>
    <scope>NUCLEOTIDE SEQUENCE [LARGE SCALE GENOMIC DNA]</scope>
    <source>
        <strain evidence="4 6">RSPS-4</strain>
    </source>
</reference>
<evidence type="ECO:0000256" key="2">
    <source>
        <dbReference type="ARBA" id="ARBA00022525"/>
    </source>
</evidence>
<feature type="signal peptide" evidence="3">
    <location>
        <begin position="1"/>
        <end position="24"/>
    </location>
</feature>
<keyword evidence="3" id="KW-0732">Signal</keyword>
<evidence type="ECO:0000256" key="1">
    <source>
        <dbReference type="ARBA" id="ARBA00004613"/>
    </source>
</evidence>
<dbReference type="EMBL" id="JAWXXX010000001">
    <property type="protein sequence ID" value="MDX5894855.1"/>
    <property type="molecule type" value="Genomic_DNA"/>
</dbReference>
<comment type="subcellular location">
    <subcellularLocation>
        <location evidence="1">Secreted</location>
    </subcellularLocation>
</comment>
<dbReference type="KEGG" id="rrd:RradSPS_2169"/>
<dbReference type="PANTHER" id="PTHR38340">
    <property type="entry name" value="S-LAYER PROTEIN"/>
    <property type="match status" value="1"/>
</dbReference>
<evidence type="ECO:0000313" key="5">
    <source>
        <dbReference type="EMBL" id="MDX5894855.1"/>
    </source>
</evidence>
<dbReference type="PRINTS" id="PR00313">
    <property type="entry name" value="CABNDNGRPT"/>
</dbReference>
<dbReference type="PATRIC" id="fig|42256.3.peg.2207"/>
<dbReference type="InterPro" id="IPR050557">
    <property type="entry name" value="RTX_toxin/Mannuronan_C5-epim"/>
</dbReference>
<proteinExistence type="predicted"/>
<feature type="chain" id="PRO_5001525067" evidence="3">
    <location>
        <begin position="25"/>
        <end position="230"/>
    </location>
</feature>
<dbReference type="EMBL" id="CP007514">
    <property type="protein sequence ID" value="AHY47452.1"/>
    <property type="molecule type" value="Genomic_DNA"/>
</dbReference>
<dbReference type="HOGENOM" id="CLU_114502_0_0_11"/>
<evidence type="ECO:0000313" key="6">
    <source>
        <dbReference type="Proteomes" id="UP000025229"/>
    </source>
</evidence>
<dbReference type="Pfam" id="PF00353">
    <property type="entry name" value="HemolysinCabind"/>
    <property type="match status" value="3"/>
</dbReference>
<name>A0A023X4Q9_RUBRA</name>
<dbReference type="GO" id="GO:0005509">
    <property type="term" value="F:calcium ion binding"/>
    <property type="evidence" value="ECO:0007669"/>
    <property type="project" value="InterPro"/>
</dbReference>
<dbReference type="RefSeq" id="WP_051589713.1">
    <property type="nucleotide sequence ID" value="NZ_CP007514.1"/>
</dbReference>
<dbReference type="InterPro" id="IPR001343">
    <property type="entry name" value="Hemolysn_Ca-bd"/>
</dbReference>
<dbReference type="AlphaFoldDB" id="A0A023X4Q9"/>
<sequence>MKRTLTFGALAAVLLAVFAGTAYAVNKVCPETGTCRGTEQADGLTGTNGINRILGLGGDDVVYAYGANDVVYGGFGNDFIRGDAGADQLYGEPGLDSVIGSGGGDTLNGGAGTDNVAGGPGNDTLYGAGGNDLMGNIVFGPSTVTDTGQDKFYGGDGADRFYTSDGEVDTINCGPGEDTVYKDEIDVLANNSCENIWNKVERSEAVNERSGFQEAGKAVGGAPSGARAVR</sequence>
<dbReference type="STRING" id="42256.RradSPS_2169"/>
<dbReference type="eggNOG" id="COG2931">
    <property type="taxonomic scope" value="Bacteria"/>
</dbReference>
<organism evidence="4 6">
    <name type="scientific">Rubrobacter radiotolerans</name>
    <name type="common">Arthrobacter radiotolerans</name>
    <dbReference type="NCBI Taxonomy" id="42256"/>
    <lineage>
        <taxon>Bacteria</taxon>
        <taxon>Bacillati</taxon>
        <taxon>Actinomycetota</taxon>
        <taxon>Rubrobacteria</taxon>
        <taxon>Rubrobacterales</taxon>
        <taxon>Rubrobacteraceae</taxon>
        <taxon>Rubrobacter</taxon>
    </lineage>
</organism>
<accession>A0A023X4Q9</accession>
<dbReference type="InterPro" id="IPR011049">
    <property type="entry name" value="Serralysin-like_metalloprot_C"/>
</dbReference>
<protein>
    <submittedName>
        <fullName evidence="4">Hemolysin-type calcium-binding repeat (2 copies)</fullName>
    </submittedName>
</protein>
<keyword evidence="6" id="KW-1185">Reference proteome</keyword>